<feature type="transmembrane region" description="Helical" evidence="1">
    <location>
        <begin position="100"/>
        <end position="118"/>
    </location>
</feature>
<dbReference type="AlphaFoldDB" id="A0A318SAE0"/>
<comment type="caution">
    <text evidence="2">The sequence shown here is derived from an EMBL/GenBank/DDBJ whole genome shotgun (WGS) entry which is preliminary data.</text>
</comment>
<organism evidence="2 3">
    <name type="scientific">Deinococcus yavapaiensis KR-236</name>
    <dbReference type="NCBI Taxonomy" id="694435"/>
    <lineage>
        <taxon>Bacteria</taxon>
        <taxon>Thermotogati</taxon>
        <taxon>Deinococcota</taxon>
        <taxon>Deinococci</taxon>
        <taxon>Deinococcales</taxon>
        <taxon>Deinococcaceae</taxon>
        <taxon>Deinococcus</taxon>
    </lineage>
</organism>
<keyword evidence="3" id="KW-1185">Reference proteome</keyword>
<dbReference type="InterPro" id="IPR019250">
    <property type="entry name" value="DUF2227_metal-bd"/>
</dbReference>
<dbReference type="PANTHER" id="PTHR39085:SF1">
    <property type="entry name" value="SLL0924 PROTEIN"/>
    <property type="match status" value="1"/>
</dbReference>
<keyword evidence="1" id="KW-1133">Transmembrane helix</keyword>
<accession>A0A318SAE0</accession>
<feature type="transmembrane region" description="Helical" evidence="1">
    <location>
        <begin position="38"/>
        <end position="56"/>
    </location>
</feature>
<evidence type="ECO:0000313" key="2">
    <source>
        <dbReference type="EMBL" id="PYE53498.1"/>
    </source>
</evidence>
<dbReference type="PANTHER" id="PTHR39085">
    <property type="entry name" value="SLL0924 PROTEIN"/>
    <property type="match status" value="1"/>
</dbReference>
<gene>
    <name evidence="2" type="ORF">DES52_10827</name>
</gene>
<dbReference type="Pfam" id="PF09988">
    <property type="entry name" value="DUF2227"/>
    <property type="match status" value="1"/>
</dbReference>
<reference evidence="2 3" key="1">
    <citation type="submission" date="2018-06" db="EMBL/GenBank/DDBJ databases">
        <title>Genomic Encyclopedia of Type Strains, Phase IV (KMG-IV): sequencing the most valuable type-strain genomes for metagenomic binning, comparative biology and taxonomic classification.</title>
        <authorList>
            <person name="Goeker M."/>
        </authorList>
    </citation>
    <scope>NUCLEOTIDE SEQUENCE [LARGE SCALE GENOMIC DNA]</scope>
    <source>
        <strain evidence="2 3">DSM 18048</strain>
    </source>
</reference>
<feature type="transmembrane region" description="Helical" evidence="1">
    <location>
        <begin position="68"/>
        <end position="88"/>
    </location>
</feature>
<proteinExistence type="predicted"/>
<dbReference type="EMBL" id="QJSX01000008">
    <property type="protein sequence ID" value="PYE53498.1"/>
    <property type="molecule type" value="Genomic_DNA"/>
</dbReference>
<keyword evidence="1" id="KW-0472">Membrane</keyword>
<dbReference type="Proteomes" id="UP000248326">
    <property type="component" value="Unassembled WGS sequence"/>
</dbReference>
<sequence length="168" mass="18730">MPSGRTHNLINVGTFAVGGTIALFLQRADVVTISSFDAVTFTVGFFVGTFLLSPDLDLAEGHVSSKRAWGFLGFLWVPYGLLFSHRGWSHSWIVGPATRLVYLAIIVALVFGFLRLAWPTFGVPDVRVSWVSLLPLLTGYYVSSWLHLMADGVRPDHKMKLRPKRARR</sequence>
<protein>
    <submittedName>
        <fullName evidence="2">Putative metal-binding protein</fullName>
    </submittedName>
</protein>
<evidence type="ECO:0000256" key="1">
    <source>
        <dbReference type="SAM" id="Phobius"/>
    </source>
</evidence>
<evidence type="ECO:0000313" key="3">
    <source>
        <dbReference type="Proteomes" id="UP000248326"/>
    </source>
</evidence>
<keyword evidence="1" id="KW-0812">Transmembrane</keyword>
<dbReference type="RefSeq" id="WP_110886871.1">
    <property type="nucleotide sequence ID" value="NZ_QJSX01000008.1"/>
</dbReference>
<name>A0A318SAE0_9DEIO</name>
<dbReference type="OrthoDB" id="69351at2"/>
<feature type="transmembrane region" description="Helical" evidence="1">
    <location>
        <begin position="130"/>
        <end position="150"/>
    </location>
</feature>